<keyword evidence="3" id="KW-1185">Reference proteome</keyword>
<dbReference type="EMBL" id="LLXU01000005">
    <property type="protein sequence ID" value="KRG48969.1"/>
    <property type="molecule type" value="Genomic_DNA"/>
</dbReference>
<feature type="chain" id="PRO_5006391445" description="Phenol degradation protein meta" evidence="1">
    <location>
        <begin position="32"/>
        <end position="324"/>
    </location>
</feature>
<dbReference type="Pfam" id="PF13557">
    <property type="entry name" value="Phenol_MetA_deg"/>
    <property type="match status" value="1"/>
</dbReference>
<evidence type="ECO:0000313" key="3">
    <source>
        <dbReference type="Proteomes" id="UP000051802"/>
    </source>
</evidence>
<accession>A0A0R0AWC0</accession>
<dbReference type="InterPro" id="IPR025737">
    <property type="entry name" value="FApF"/>
</dbReference>
<comment type="caution">
    <text evidence="2">The sequence shown here is derived from an EMBL/GenBank/DDBJ whole genome shotgun (WGS) entry which is preliminary data.</text>
</comment>
<gene>
    <name evidence="2" type="ORF">ARC20_17115</name>
</gene>
<dbReference type="OrthoDB" id="8639774at2"/>
<dbReference type="RefSeq" id="WP_057642667.1">
    <property type="nucleotide sequence ID" value="NZ_LLXU01000005.1"/>
</dbReference>
<keyword evidence="1" id="KW-0732">Signal</keyword>
<proteinExistence type="predicted"/>
<sequence>MKHHAPFGRIRTAWLPLLSLATALAAKPAMATEGALGRSLTGAQIQAYAGIIPPEPGMQWSLGYLHYDGKIGGSRPAPIAGQVSLGLRANMDLWSATGVYIWPTGEGRWNFASMVTAPYVIPDVTATLGVGAQQRRVSDSTSDWFDAYFAPVLASYHISQVEHLSLGVYIYAPTAKYDPNRLANPGMNVWTFSPSVGYTHLFQKGTLEFSVLGAVDFYDRNDDTGYKNAPVWRLDSMLVKRTPSGWGFGAVGGWIQQLGDDDGDTADRLNGFKGRSFGLGPVLTYGKKWSGGEHLDLSVRYVSEFSVKNRFEGNPVLVTASFGF</sequence>
<dbReference type="AlphaFoldDB" id="A0A0R0AWC0"/>
<name>A0A0R0AWC0_9GAMM</name>
<protein>
    <recommendedName>
        <fullName evidence="4">Phenol degradation protein meta</fullName>
    </recommendedName>
</protein>
<reference evidence="2 3" key="1">
    <citation type="submission" date="2015-10" db="EMBL/GenBank/DDBJ databases">
        <title>Genome sequencing and analysis of members of genus Stenotrophomonas.</title>
        <authorList>
            <person name="Patil P.P."/>
            <person name="Midha S."/>
            <person name="Patil P.B."/>
        </authorList>
    </citation>
    <scope>NUCLEOTIDE SEQUENCE [LARGE SCALE GENOMIC DNA]</scope>
    <source>
        <strain evidence="2 3">JCM 16536</strain>
    </source>
</reference>
<dbReference type="STRING" id="676599.ARC20_17115"/>
<dbReference type="Proteomes" id="UP000051802">
    <property type="component" value="Unassembled WGS sequence"/>
</dbReference>
<organism evidence="2 3">
    <name type="scientific">Stenotrophomonas panacihumi</name>
    <dbReference type="NCBI Taxonomy" id="676599"/>
    <lineage>
        <taxon>Bacteria</taxon>
        <taxon>Pseudomonadati</taxon>
        <taxon>Pseudomonadota</taxon>
        <taxon>Gammaproteobacteria</taxon>
        <taxon>Lysobacterales</taxon>
        <taxon>Lysobacteraceae</taxon>
        <taxon>Stenotrophomonas</taxon>
    </lineage>
</organism>
<evidence type="ECO:0000256" key="1">
    <source>
        <dbReference type="SAM" id="SignalP"/>
    </source>
</evidence>
<evidence type="ECO:0008006" key="4">
    <source>
        <dbReference type="Google" id="ProtNLM"/>
    </source>
</evidence>
<feature type="signal peptide" evidence="1">
    <location>
        <begin position="1"/>
        <end position="31"/>
    </location>
</feature>
<evidence type="ECO:0000313" key="2">
    <source>
        <dbReference type="EMBL" id="KRG48969.1"/>
    </source>
</evidence>